<evidence type="ECO:0000256" key="4">
    <source>
        <dbReference type="ARBA" id="ARBA00023136"/>
    </source>
</evidence>
<reference evidence="7 8" key="1">
    <citation type="submission" date="2013-03" db="EMBL/GenBank/DDBJ databases">
        <title>The Genome Sequence of Capronia epimyces CBS 606.96.</title>
        <authorList>
            <consortium name="The Broad Institute Genomics Platform"/>
            <person name="Cuomo C."/>
            <person name="de Hoog S."/>
            <person name="Gorbushina A."/>
            <person name="Walker B."/>
            <person name="Young S.K."/>
            <person name="Zeng Q."/>
            <person name="Gargeya S."/>
            <person name="Fitzgerald M."/>
            <person name="Haas B."/>
            <person name="Abouelleil A."/>
            <person name="Allen A.W."/>
            <person name="Alvarado L."/>
            <person name="Arachchi H.M."/>
            <person name="Berlin A.M."/>
            <person name="Chapman S.B."/>
            <person name="Gainer-Dewar J."/>
            <person name="Goldberg J."/>
            <person name="Griggs A."/>
            <person name="Gujja S."/>
            <person name="Hansen M."/>
            <person name="Howarth C."/>
            <person name="Imamovic A."/>
            <person name="Ireland A."/>
            <person name="Larimer J."/>
            <person name="McCowan C."/>
            <person name="Murphy C."/>
            <person name="Pearson M."/>
            <person name="Poon T.W."/>
            <person name="Priest M."/>
            <person name="Roberts A."/>
            <person name="Saif S."/>
            <person name="Shea T."/>
            <person name="Sisk P."/>
            <person name="Sykes S."/>
            <person name="Wortman J."/>
            <person name="Nusbaum C."/>
            <person name="Birren B."/>
        </authorList>
    </citation>
    <scope>NUCLEOTIDE SEQUENCE [LARGE SCALE GENOMIC DNA]</scope>
    <source>
        <strain evidence="7 8">CBS 606.96</strain>
    </source>
</reference>
<feature type="transmembrane region" description="Helical" evidence="5">
    <location>
        <begin position="166"/>
        <end position="199"/>
    </location>
</feature>
<dbReference type="InterPro" id="IPR003807">
    <property type="entry name" value="DUF202"/>
</dbReference>
<evidence type="ECO:0000313" key="8">
    <source>
        <dbReference type="Proteomes" id="UP000019478"/>
    </source>
</evidence>
<proteinExistence type="predicted"/>
<dbReference type="InterPro" id="IPR052053">
    <property type="entry name" value="IM_YidH-like"/>
</dbReference>
<organism evidence="7 8">
    <name type="scientific">Capronia epimyces CBS 606.96</name>
    <dbReference type="NCBI Taxonomy" id="1182542"/>
    <lineage>
        <taxon>Eukaryota</taxon>
        <taxon>Fungi</taxon>
        <taxon>Dikarya</taxon>
        <taxon>Ascomycota</taxon>
        <taxon>Pezizomycotina</taxon>
        <taxon>Eurotiomycetes</taxon>
        <taxon>Chaetothyriomycetidae</taxon>
        <taxon>Chaetothyriales</taxon>
        <taxon>Herpotrichiellaceae</taxon>
        <taxon>Capronia</taxon>
    </lineage>
</organism>
<gene>
    <name evidence="7" type="ORF">A1O3_09459</name>
</gene>
<keyword evidence="8" id="KW-1185">Reference proteome</keyword>
<dbReference type="PANTHER" id="PTHR34187">
    <property type="entry name" value="FGR18P"/>
    <property type="match status" value="1"/>
</dbReference>
<evidence type="ECO:0000256" key="1">
    <source>
        <dbReference type="ARBA" id="ARBA00004127"/>
    </source>
</evidence>
<keyword evidence="4 5" id="KW-0472">Membrane</keyword>
<dbReference type="Proteomes" id="UP000019478">
    <property type="component" value="Unassembled WGS sequence"/>
</dbReference>
<dbReference type="EMBL" id="AMGY01000009">
    <property type="protein sequence ID" value="EXJ78298.1"/>
    <property type="molecule type" value="Genomic_DNA"/>
</dbReference>
<evidence type="ECO:0000256" key="3">
    <source>
        <dbReference type="ARBA" id="ARBA00022989"/>
    </source>
</evidence>
<feature type="transmembrane region" description="Helical" evidence="5">
    <location>
        <begin position="93"/>
        <end position="113"/>
    </location>
</feature>
<dbReference type="STRING" id="1182542.W9XDJ9"/>
<dbReference type="PANTHER" id="PTHR34187:SF1">
    <property type="entry name" value="DUF202 DOMAIN-CONTAINING PROTEIN"/>
    <property type="match status" value="1"/>
</dbReference>
<dbReference type="HOGENOM" id="CLU_053359_1_4_1"/>
<comment type="subcellular location">
    <subcellularLocation>
        <location evidence="1">Endomembrane system</location>
        <topology evidence="1">Multi-pass membrane protein</topology>
    </subcellularLocation>
</comment>
<feature type="transmembrane region" description="Helical" evidence="5">
    <location>
        <begin position="133"/>
        <end position="154"/>
    </location>
</feature>
<keyword evidence="2 5" id="KW-0812">Transmembrane</keyword>
<comment type="caution">
    <text evidence="7">The sequence shown here is derived from an EMBL/GenBank/DDBJ whole genome shotgun (WGS) entry which is preliminary data.</text>
</comment>
<dbReference type="AlphaFoldDB" id="W9XDJ9"/>
<dbReference type="GO" id="GO:0012505">
    <property type="term" value="C:endomembrane system"/>
    <property type="evidence" value="ECO:0007669"/>
    <property type="project" value="UniProtKB-SubCell"/>
</dbReference>
<evidence type="ECO:0000259" key="6">
    <source>
        <dbReference type="Pfam" id="PF02656"/>
    </source>
</evidence>
<name>W9XDJ9_9EURO</name>
<dbReference type="OrthoDB" id="199599at2759"/>
<dbReference type="RefSeq" id="XP_007737743.1">
    <property type="nucleotide sequence ID" value="XM_007739553.1"/>
</dbReference>
<evidence type="ECO:0000256" key="2">
    <source>
        <dbReference type="ARBA" id="ARBA00022692"/>
    </source>
</evidence>
<protein>
    <recommendedName>
        <fullName evidence="6">DUF202 domain-containing protein</fullName>
    </recommendedName>
</protein>
<accession>W9XDJ9</accession>
<dbReference type="eggNOG" id="ENOG502TA42">
    <property type="taxonomic scope" value="Eukaryota"/>
</dbReference>
<keyword evidence="3 5" id="KW-1133">Transmembrane helix</keyword>
<sequence>MKLLFRRHSTNAIAESKNRAALGDCVPMTQLPGHAAASAETTGPDLSNLDKEKSHSGAVSEGTWILKKLWIKYVSLDIPQSSNRNHFSNEQTFLAWLSLADAIAILGVVIAQVSRIQHVLRPHQEKSLRYLLLGKPQACLCYASACFVLLVGAYRFFRQQNAMNQGFALVGGLSLPCIGVLVGMCLAAFFLLLILVGIAGVHS</sequence>
<feature type="domain" description="DUF202" evidence="6">
    <location>
        <begin position="84"/>
        <end position="162"/>
    </location>
</feature>
<evidence type="ECO:0000256" key="5">
    <source>
        <dbReference type="SAM" id="Phobius"/>
    </source>
</evidence>
<dbReference type="Pfam" id="PF02656">
    <property type="entry name" value="DUF202"/>
    <property type="match status" value="1"/>
</dbReference>
<dbReference type="GeneID" id="19173543"/>
<evidence type="ECO:0000313" key="7">
    <source>
        <dbReference type="EMBL" id="EXJ78298.1"/>
    </source>
</evidence>